<protein>
    <submittedName>
        <fullName evidence="1">Uncharacterized protein</fullName>
    </submittedName>
</protein>
<dbReference type="RefSeq" id="XP_064658834.1">
    <property type="nucleotide sequence ID" value="XM_064802709.1"/>
</dbReference>
<gene>
    <name evidence="1" type="ORF">LTR77_005464</name>
</gene>
<dbReference type="InterPro" id="IPR052783">
    <property type="entry name" value="Metabolic/Drug-Res_Regulator"/>
</dbReference>
<dbReference type="EMBL" id="JAVRRT010000008">
    <property type="protein sequence ID" value="KAK5169488.1"/>
    <property type="molecule type" value="Genomic_DNA"/>
</dbReference>
<comment type="caution">
    <text evidence="1">The sequence shown here is derived from an EMBL/GenBank/DDBJ whole genome shotgun (WGS) entry which is preliminary data.</text>
</comment>
<dbReference type="PANTHER" id="PTHR47655:SF2">
    <property type="entry name" value="QUINIC ACID UTILIZATION ACTIVATOR"/>
    <property type="match status" value="1"/>
</dbReference>
<dbReference type="GO" id="GO:0003700">
    <property type="term" value="F:DNA-binding transcription factor activity"/>
    <property type="evidence" value="ECO:0007669"/>
    <property type="project" value="TreeGrafter"/>
</dbReference>
<name>A0AAV9P9B9_9PEZI</name>
<organism evidence="1 2">
    <name type="scientific">Saxophila tyrrhenica</name>
    <dbReference type="NCBI Taxonomy" id="1690608"/>
    <lineage>
        <taxon>Eukaryota</taxon>
        <taxon>Fungi</taxon>
        <taxon>Dikarya</taxon>
        <taxon>Ascomycota</taxon>
        <taxon>Pezizomycotina</taxon>
        <taxon>Dothideomycetes</taxon>
        <taxon>Dothideomycetidae</taxon>
        <taxon>Mycosphaerellales</taxon>
        <taxon>Extremaceae</taxon>
        <taxon>Saxophila</taxon>
    </lineage>
</organism>
<accession>A0AAV9P9B9</accession>
<keyword evidence="2" id="KW-1185">Reference proteome</keyword>
<evidence type="ECO:0000313" key="1">
    <source>
        <dbReference type="EMBL" id="KAK5169488.1"/>
    </source>
</evidence>
<dbReference type="Proteomes" id="UP001337655">
    <property type="component" value="Unassembled WGS sequence"/>
</dbReference>
<dbReference type="CDD" id="cd12148">
    <property type="entry name" value="fungal_TF_MHR"/>
    <property type="match status" value="1"/>
</dbReference>
<proteinExistence type="predicted"/>
<dbReference type="AlphaFoldDB" id="A0AAV9P9B9"/>
<dbReference type="PANTHER" id="PTHR47655">
    <property type="entry name" value="QUINIC ACID UTILIZATION ACTIVATOR"/>
    <property type="match status" value="1"/>
</dbReference>
<dbReference type="GO" id="GO:0045944">
    <property type="term" value="P:positive regulation of transcription by RNA polymerase II"/>
    <property type="evidence" value="ECO:0007669"/>
    <property type="project" value="TreeGrafter"/>
</dbReference>
<reference evidence="1 2" key="1">
    <citation type="submission" date="2023-08" db="EMBL/GenBank/DDBJ databases">
        <title>Black Yeasts Isolated from many extreme environments.</title>
        <authorList>
            <person name="Coleine C."/>
            <person name="Stajich J.E."/>
            <person name="Selbmann L."/>
        </authorList>
    </citation>
    <scope>NUCLEOTIDE SEQUENCE [LARGE SCALE GENOMIC DNA]</scope>
    <source>
        <strain evidence="1 2">CCFEE 5935</strain>
    </source>
</reference>
<sequence length="353" mass="39711">MYKLPHNAFSLLEYYFAFTHSWLPMTEKATLLKIMYSYPSDGLPLGPINSADHAELWSVMALAATQTTDNTASDAIEQIRRNADSLLPCGNSPYEVPHIRALMLRAVDDLHRFQLLSAWLRLGGIGSIDEDGLDEWEPWSDPLVPPGLGTEAKIPTRAFSTLNELVRYYSRLIEDDKSAGVHNNATDNTDECIVTTLLRNAASKQGRVQPSEIVTVYYKTMERKGLGWTSNTRPDLNPAWSLPDNFPPEPQDINLQPVPRQSYPFMTMPNESDQPMTGLDQTETNMFWPMFQSPLQQSNTPAGGQNAAMDVFDELATLERQESAHHPHFMQNLGFPDLDLAEFFGPDYQTGRT</sequence>
<evidence type="ECO:0000313" key="2">
    <source>
        <dbReference type="Proteomes" id="UP001337655"/>
    </source>
</evidence>
<dbReference type="GeneID" id="89926805"/>